<dbReference type="EMBL" id="JBHSQK010000028">
    <property type="protein sequence ID" value="MFC5949203.1"/>
    <property type="molecule type" value="Genomic_DNA"/>
</dbReference>
<evidence type="ECO:0000259" key="1">
    <source>
        <dbReference type="PROSITE" id="PS50987"/>
    </source>
</evidence>
<name>A0ABW1I8W0_9PSEU</name>
<dbReference type="SMART" id="SM00418">
    <property type="entry name" value="HTH_ARSR"/>
    <property type="match status" value="1"/>
</dbReference>
<feature type="domain" description="HTH arsR-type" evidence="1">
    <location>
        <begin position="1"/>
        <end position="88"/>
    </location>
</feature>
<gene>
    <name evidence="2" type="ORF">ACFQH9_13070</name>
</gene>
<dbReference type="Proteomes" id="UP001596119">
    <property type="component" value="Unassembled WGS sequence"/>
</dbReference>
<dbReference type="PANTHER" id="PTHR38600:SF2">
    <property type="entry name" value="SLL0088 PROTEIN"/>
    <property type="match status" value="1"/>
</dbReference>
<dbReference type="PANTHER" id="PTHR38600">
    <property type="entry name" value="TRANSCRIPTIONAL REGULATORY PROTEIN"/>
    <property type="match status" value="1"/>
</dbReference>
<dbReference type="InterPro" id="IPR001845">
    <property type="entry name" value="HTH_ArsR_DNA-bd_dom"/>
</dbReference>
<dbReference type="Pfam" id="PF12840">
    <property type="entry name" value="HTH_20"/>
    <property type="match status" value="1"/>
</dbReference>
<dbReference type="PROSITE" id="PS50987">
    <property type="entry name" value="HTH_ARSR_2"/>
    <property type="match status" value="1"/>
</dbReference>
<evidence type="ECO:0000313" key="2">
    <source>
        <dbReference type="EMBL" id="MFC5949203.1"/>
    </source>
</evidence>
<dbReference type="InterPro" id="IPR036390">
    <property type="entry name" value="WH_DNA-bd_sf"/>
</dbReference>
<organism evidence="2 3">
    <name type="scientific">Pseudonocardia lutea</name>
    <dbReference type="NCBI Taxonomy" id="2172015"/>
    <lineage>
        <taxon>Bacteria</taxon>
        <taxon>Bacillati</taxon>
        <taxon>Actinomycetota</taxon>
        <taxon>Actinomycetes</taxon>
        <taxon>Pseudonocardiales</taxon>
        <taxon>Pseudonocardiaceae</taxon>
        <taxon>Pseudonocardia</taxon>
    </lineage>
</organism>
<dbReference type="SUPFAM" id="SSF46785">
    <property type="entry name" value="Winged helix' DNA-binding domain"/>
    <property type="match status" value="1"/>
</dbReference>
<evidence type="ECO:0000313" key="3">
    <source>
        <dbReference type="Proteomes" id="UP001596119"/>
    </source>
</evidence>
<dbReference type="InterPro" id="IPR036388">
    <property type="entry name" value="WH-like_DNA-bd_sf"/>
</dbReference>
<dbReference type="PRINTS" id="PR00778">
    <property type="entry name" value="HTHARSR"/>
</dbReference>
<dbReference type="InterPro" id="IPR011991">
    <property type="entry name" value="ArsR-like_HTH"/>
</dbReference>
<reference evidence="3" key="1">
    <citation type="journal article" date="2019" name="Int. J. Syst. Evol. Microbiol.">
        <title>The Global Catalogue of Microorganisms (GCM) 10K type strain sequencing project: providing services to taxonomists for standard genome sequencing and annotation.</title>
        <authorList>
            <consortium name="The Broad Institute Genomics Platform"/>
            <consortium name="The Broad Institute Genome Sequencing Center for Infectious Disease"/>
            <person name="Wu L."/>
            <person name="Ma J."/>
        </authorList>
    </citation>
    <scope>NUCLEOTIDE SEQUENCE [LARGE SCALE GENOMIC DNA]</scope>
    <source>
        <strain evidence="3">CGMCC 4.7397</strain>
    </source>
</reference>
<accession>A0ABW1I8W0</accession>
<protein>
    <submittedName>
        <fullName evidence="2">ArsR/SmtB family transcription factor</fullName>
    </submittedName>
</protein>
<proteinExistence type="predicted"/>
<dbReference type="Gene3D" id="1.10.10.10">
    <property type="entry name" value="Winged helix-like DNA-binding domain superfamily/Winged helix DNA-binding domain"/>
    <property type="match status" value="1"/>
</dbReference>
<comment type="caution">
    <text evidence="2">The sequence shown here is derived from an EMBL/GenBank/DDBJ whole genome shotgun (WGS) entry which is preliminary data.</text>
</comment>
<dbReference type="NCBIfam" id="NF033788">
    <property type="entry name" value="HTH_metalloreg"/>
    <property type="match status" value="1"/>
</dbReference>
<sequence>MSGQALGALADPTRRELLERLARGEASATALARDLPISRQAVVQHLAVLDAAGLVRSARCGREVRWSPRPDGLIAAAAWLTGLAEEWDRRLAAIKAIAEEG</sequence>
<dbReference type="RefSeq" id="WP_379566295.1">
    <property type="nucleotide sequence ID" value="NZ_JBHSQK010000028.1"/>
</dbReference>
<dbReference type="CDD" id="cd00090">
    <property type="entry name" value="HTH_ARSR"/>
    <property type="match status" value="1"/>
</dbReference>
<keyword evidence="3" id="KW-1185">Reference proteome</keyword>